<name>A0A239EPZ5_9NOCA</name>
<evidence type="ECO:0000256" key="2">
    <source>
        <dbReference type="ARBA" id="ARBA00006679"/>
    </source>
</evidence>
<keyword evidence="3" id="KW-1003">Cell membrane</keyword>
<sequence>MSGLSGLIAVPEGFLMNSTIFRDFATLVARIGLGIIFIAHGWQKLNTNGLDATKAGFEGMGVPLPAVSAYFATFVELIGGIALVAGIFTPIIGILLFLDMLGAFLFVHYDLGVFVSEGGYELVLALGVGSLLLAAVGAGRFSLDGVFGGKTSFAKAR</sequence>
<dbReference type="STRING" id="398843.A3K89_20730"/>
<keyword evidence="6 7" id="KW-0472">Membrane</keyword>
<evidence type="ECO:0000256" key="5">
    <source>
        <dbReference type="ARBA" id="ARBA00022989"/>
    </source>
</evidence>
<dbReference type="Pfam" id="PF07681">
    <property type="entry name" value="DoxX"/>
    <property type="match status" value="1"/>
</dbReference>
<comment type="subcellular location">
    <subcellularLocation>
        <location evidence="1">Cell membrane</location>
        <topology evidence="1">Multi-pass membrane protein</topology>
    </subcellularLocation>
</comment>
<evidence type="ECO:0000313" key="8">
    <source>
        <dbReference type="EMBL" id="SNS46002.1"/>
    </source>
</evidence>
<reference evidence="9" key="1">
    <citation type="submission" date="2017-06" db="EMBL/GenBank/DDBJ databases">
        <authorList>
            <person name="Varghese N."/>
            <person name="Submissions S."/>
        </authorList>
    </citation>
    <scope>NUCLEOTIDE SEQUENCE [LARGE SCALE GENOMIC DNA]</scope>
    <source>
        <strain evidence="9">JCM 23211</strain>
    </source>
</reference>
<evidence type="ECO:0000256" key="3">
    <source>
        <dbReference type="ARBA" id="ARBA00022475"/>
    </source>
</evidence>
<dbReference type="InterPro" id="IPR051907">
    <property type="entry name" value="DoxX-like_oxidoreductase"/>
</dbReference>
<proteinExistence type="inferred from homology"/>
<evidence type="ECO:0000313" key="9">
    <source>
        <dbReference type="Proteomes" id="UP000198327"/>
    </source>
</evidence>
<feature type="transmembrane region" description="Helical" evidence="7">
    <location>
        <begin position="62"/>
        <end position="84"/>
    </location>
</feature>
<keyword evidence="9" id="KW-1185">Reference proteome</keyword>
<dbReference type="InterPro" id="IPR032808">
    <property type="entry name" value="DoxX"/>
</dbReference>
<keyword evidence="4 7" id="KW-0812">Transmembrane</keyword>
<protein>
    <submittedName>
        <fullName evidence="8">Putative oxidoreductase</fullName>
    </submittedName>
</protein>
<gene>
    <name evidence="8" type="ORF">SAMN05421642_102474</name>
</gene>
<dbReference type="EMBL" id="FZOW01000002">
    <property type="protein sequence ID" value="SNS46002.1"/>
    <property type="molecule type" value="Genomic_DNA"/>
</dbReference>
<dbReference type="GO" id="GO:0005886">
    <property type="term" value="C:plasma membrane"/>
    <property type="evidence" value="ECO:0007669"/>
    <property type="project" value="UniProtKB-SubCell"/>
</dbReference>
<dbReference type="PANTHER" id="PTHR33452:SF1">
    <property type="entry name" value="INNER MEMBRANE PROTEIN YPHA-RELATED"/>
    <property type="match status" value="1"/>
</dbReference>
<organism evidence="8 9">
    <name type="scientific">Rhodococcoides kyotonense</name>
    <dbReference type="NCBI Taxonomy" id="398843"/>
    <lineage>
        <taxon>Bacteria</taxon>
        <taxon>Bacillati</taxon>
        <taxon>Actinomycetota</taxon>
        <taxon>Actinomycetes</taxon>
        <taxon>Mycobacteriales</taxon>
        <taxon>Nocardiaceae</taxon>
        <taxon>Rhodococcoides</taxon>
    </lineage>
</organism>
<dbReference type="AlphaFoldDB" id="A0A239EPZ5"/>
<keyword evidence="5 7" id="KW-1133">Transmembrane helix</keyword>
<evidence type="ECO:0000256" key="4">
    <source>
        <dbReference type="ARBA" id="ARBA00022692"/>
    </source>
</evidence>
<feature type="transmembrane region" description="Helical" evidence="7">
    <location>
        <begin position="123"/>
        <end position="143"/>
    </location>
</feature>
<dbReference type="PANTHER" id="PTHR33452">
    <property type="entry name" value="OXIDOREDUCTASE CATD-RELATED"/>
    <property type="match status" value="1"/>
</dbReference>
<feature type="transmembrane region" description="Helical" evidence="7">
    <location>
        <begin position="24"/>
        <end position="42"/>
    </location>
</feature>
<dbReference type="Proteomes" id="UP000198327">
    <property type="component" value="Unassembled WGS sequence"/>
</dbReference>
<comment type="similarity">
    <text evidence="2">Belongs to the DoxX family.</text>
</comment>
<evidence type="ECO:0000256" key="7">
    <source>
        <dbReference type="SAM" id="Phobius"/>
    </source>
</evidence>
<feature type="transmembrane region" description="Helical" evidence="7">
    <location>
        <begin position="91"/>
        <end position="111"/>
    </location>
</feature>
<evidence type="ECO:0000256" key="1">
    <source>
        <dbReference type="ARBA" id="ARBA00004651"/>
    </source>
</evidence>
<accession>A0A239EPZ5</accession>
<evidence type="ECO:0000256" key="6">
    <source>
        <dbReference type="ARBA" id="ARBA00023136"/>
    </source>
</evidence>